<reference evidence="1" key="2">
    <citation type="submission" date="2021-08" db="EMBL/GenBank/DDBJ databases">
        <authorList>
            <person name="Tani A."/>
            <person name="Ola A."/>
            <person name="Ogura Y."/>
            <person name="Katsura K."/>
            <person name="Hayashi T."/>
        </authorList>
    </citation>
    <scope>NUCLEOTIDE SEQUENCE</scope>
    <source>
        <strain evidence="1">DSM 23674</strain>
    </source>
</reference>
<proteinExistence type="predicted"/>
<gene>
    <name evidence="1" type="ORF">EKPJFOCH_1728</name>
</gene>
<protein>
    <submittedName>
        <fullName evidence="1">Uncharacterized protein</fullName>
    </submittedName>
</protein>
<dbReference type="Proteomes" id="UP001055101">
    <property type="component" value="Unassembled WGS sequence"/>
</dbReference>
<evidence type="ECO:0000313" key="2">
    <source>
        <dbReference type="Proteomes" id="UP001055101"/>
    </source>
</evidence>
<sequence length="242" mass="26880">MEAHRTEGEQTALIRPFHWRSVGSPRAYASGVTEDRLLKVRERVGDLFNRDDLGWAWSRRDCPTTIDLFLGAYAKGHLSVGLARIPLRHCLAAHAADPYPTGNESKRHARMKHAAVLWMRECGAADARDEVECAAGRADAYSATADWAVECGNTRIGKLVSCIECSKRPLFTLIPYQNEHRPDGRVRSLVGVHFAWSPQLTTAVRERLDRRAEAAAEAMRATFDNIFSNLASAPAASQEARI</sequence>
<dbReference type="EMBL" id="BPRA01000007">
    <property type="protein sequence ID" value="GJE55239.1"/>
    <property type="molecule type" value="Genomic_DNA"/>
</dbReference>
<organism evidence="1 2">
    <name type="scientific">Methylobacterium thuringiense</name>
    <dbReference type="NCBI Taxonomy" id="1003091"/>
    <lineage>
        <taxon>Bacteria</taxon>
        <taxon>Pseudomonadati</taxon>
        <taxon>Pseudomonadota</taxon>
        <taxon>Alphaproteobacteria</taxon>
        <taxon>Hyphomicrobiales</taxon>
        <taxon>Methylobacteriaceae</taxon>
        <taxon>Methylobacterium</taxon>
    </lineage>
</organism>
<name>A0ABQ4TK85_9HYPH</name>
<comment type="caution">
    <text evidence="1">The sequence shown here is derived from an EMBL/GenBank/DDBJ whole genome shotgun (WGS) entry which is preliminary data.</text>
</comment>
<accession>A0ABQ4TK85</accession>
<evidence type="ECO:0000313" key="1">
    <source>
        <dbReference type="EMBL" id="GJE55239.1"/>
    </source>
</evidence>
<keyword evidence="2" id="KW-1185">Reference proteome</keyword>
<reference evidence="1" key="1">
    <citation type="journal article" date="2021" name="Front. Microbiol.">
        <title>Comprehensive Comparative Genomics and Phenotyping of Methylobacterium Species.</title>
        <authorList>
            <person name="Alessa O."/>
            <person name="Ogura Y."/>
            <person name="Fujitani Y."/>
            <person name="Takami H."/>
            <person name="Hayashi T."/>
            <person name="Sahin N."/>
            <person name="Tani A."/>
        </authorList>
    </citation>
    <scope>NUCLEOTIDE SEQUENCE</scope>
    <source>
        <strain evidence="1">DSM 23674</strain>
    </source>
</reference>